<evidence type="ECO:0000256" key="1">
    <source>
        <dbReference type="SAM" id="MobiDB-lite"/>
    </source>
</evidence>
<dbReference type="Proteomes" id="UP000218811">
    <property type="component" value="Unassembled WGS sequence"/>
</dbReference>
<evidence type="ECO:0000313" key="2">
    <source>
        <dbReference type="EMBL" id="PCH40459.1"/>
    </source>
</evidence>
<name>A0A2H3JNT5_WOLCO</name>
<accession>A0A2H3JNT5</accession>
<keyword evidence="3" id="KW-1185">Reference proteome</keyword>
<feature type="non-terminal residue" evidence="2">
    <location>
        <position position="106"/>
    </location>
</feature>
<feature type="compositionally biased region" description="Polar residues" evidence="1">
    <location>
        <begin position="15"/>
        <end position="40"/>
    </location>
</feature>
<dbReference type="AlphaFoldDB" id="A0A2H3JNT5"/>
<proteinExistence type="predicted"/>
<organism evidence="2 3">
    <name type="scientific">Wolfiporia cocos (strain MD-104)</name>
    <name type="common">Brown rot fungus</name>
    <dbReference type="NCBI Taxonomy" id="742152"/>
    <lineage>
        <taxon>Eukaryota</taxon>
        <taxon>Fungi</taxon>
        <taxon>Dikarya</taxon>
        <taxon>Basidiomycota</taxon>
        <taxon>Agaricomycotina</taxon>
        <taxon>Agaricomycetes</taxon>
        <taxon>Polyporales</taxon>
        <taxon>Phaeolaceae</taxon>
        <taxon>Wolfiporia</taxon>
    </lineage>
</organism>
<reference evidence="2 3" key="1">
    <citation type="journal article" date="2012" name="Science">
        <title>The Paleozoic origin of enzymatic lignin decomposition reconstructed from 31 fungal genomes.</title>
        <authorList>
            <person name="Floudas D."/>
            <person name="Binder M."/>
            <person name="Riley R."/>
            <person name="Barry K."/>
            <person name="Blanchette R.A."/>
            <person name="Henrissat B."/>
            <person name="Martinez A.T."/>
            <person name="Otillar R."/>
            <person name="Spatafora J.W."/>
            <person name="Yadav J.S."/>
            <person name="Aerts A."/>
            <person name="Benoit I."/>
            <person name="Boyd A."/>
            <person name="Carlson A."/>
            <person name="Copeland A."/>
            <person name="Coutinho P.M."/>
            <person name="de Vries R.P."/>
            <person name="Ferreira P."/>
            <person name="Findley K."/>
            <person name="Foster B."/>
            <person name="Gaskell J."/>
            <person name="Glotzer D."/>
            <person name="Gorecki P."/>
            <person name="Heitman J."/>
            <person name="Hesse C."/>
            <person name="Hori C."/>
            <person name="Igarashi K."/>
            <person name="Jurgens J.A."/>
            <person name="Kallen N."/>
            <person name="Kersten P."/>
            <person name="Kohler A."/>
            <person name="Kuees U."/>
            <person name="Kumar T.K.A."/>
            <person name="Kuo A."/>
            <person name="LaButti K."/>
            <person name="Larrondo L.F."/>
            <person name="Lindquist E."/>
            <person name="Ling A."/>
            <person name="Lombard V."/>
            <person name="Lucas S."/>
            <person name="Lundell T."/>
            <person name="Martin R."/>
            <person name="McLaughlin D.J."/>
            <person name="Morgenstern I."/>
            <person name="Morin E."/>
            <person name="Murat C."/>
            <person name="Nagy L.G."/>
            <person name="Nolan M."/>
            <person name="Ohm R.A."/>
            <person name="Patyshakuliyeva A."/>
            <person name="Rokas A."/>
            <person name="Ruiz-Duenas F.J."/>
            <person name="Sabat G."/>
            <person name="Salamov A."/>
            <person name="Samejima M."/>
            <person name="Schmutz J."/>
            <person name="Slot J.C."/>
            <person name="St John F."/>
            <person name="Stenlid J."/>
            <person name="Sun H."/>
            <person name="Sun S."/>
            <person name="Syed K."/>
            <person name="Tsang A."/>
            <person name="Wiebenga A."/>
            <person name="Young D."/>
            <person name="Pisabarro A."/>
            <person name="Eastwood D.C."/>
            <person name="Martin F."/>
            <person name="Cullen D."/>
            <person name="Grigoriev I.V."/>
            <person name="Hibbett D.S."/>
        </authorList>
    </citation>
    <scope>NUCLEOTIDE SEQUENCE [LARGE SCALE GENOMIC DNA]</scope>
    <source>
        <strain evidence="2 3">MD-104</strain>
    </source>
</reference>
<evidence type="ECO:0000313" key="3">
    <source>
        <dbReference type="Proteomes" id="UP000218811"/>
    </source>
</evidence>
<feature type="region of interest" description="Disordered" evidence="1">
    <location>
        <begin position="13"/>
        <end position="74"/>
    </location>
</feature>
<protein>
    <submittedName>
        <fullName evidence="2">Uncharacterized protein</fullName>
    </submittedName>
</protein>
<dbReference type="EMBL" id="KB468053">
    <property type="protein sequence ID" value="PCH40459.1"/>
    <property type="molecule type" value="Genomic_DNA"/>
</dbReference>
<feature type="compositionally biased region" description="Polar residues" evidence="1">
    <location>
        <begin position="52"/>
        <end position="61"/>
    </location>
</feature>
<sequence>MQYSVGRRMMIGRASSASATSMGESIALTSPVGNSRSPSSVLRRRGDEEASNRPSPRNLNVTIEEPPPSARPTRIRTLTVSQRISELQHQWRNIKADLPPQLSRRH</sequence>
<gene>
    <name evidence="2" type="ORF">WOLCODRAFT_143114</name>
</gene>